<dbReference type="InterPro" id="IPR051556">
    <property type="entry name" value="N-term/lysine_N-AcTrnsfr"/>
</dbReference>
<evidence type="ECO:0000313" key="4">
    <source>
        <dbReference type="EMBL" id="MDZ5471250.1"/>
    </source>
</evidence>
<feature type="domain" description="N-acetyltransferase" evidence="3">
    <location>
        <begin position="5"/>
        <end position="162"/>
    </location>
</feature>
<dbReference type="InterPro" id="IPR000182">
    <property type="entry name" value="GNAT_dom"/>
</dbReference>
<gene>
    <name evidence="4" type="ORF">SM124_05775</name>
</gene>
<organism evidence="4 5">
    <name type="scientific">Robertmurraya mangrovi</name>
    <dbReference type="NCBI Taxonomy" id="3098077"/>
    <lineage>
        <taxon>Bacteria</taxon>
        <taxon>Bacillati</taxon>
        <taxon>Bacillota</taxon>
        <taxon>Bacilli</taxon>
        <taxon>Bacillales</taxon>
        <taxon>Bacillaceae</taxon>
        <taxon>Robertmurraya</taxon>
    </lineage>
</organism>
<dbReference type="EMBL" id="JAXOFX010000003">
    <property type="protein sequence ID" value="MDZ5471250.1"/>
    <property type="molecule type" value="Genomic_DNA"/>
</dbReference>
<comment type="caution">
    <text evidence="4">The sequence shown here is derived from an EMBL/GenBank/DDBJ whole genome shotgun (WGS) entry which is preliminary data.</text>
</comment>
<keyword evidence="2" id="KW-0012">Acyltransferase</keyword>
<evidence type="ECO:0000256" key="1">
    <source>
        <dbReference type="ARBA" id="ARBA00022679"/>
    </source>
</evidence>
<evidence type="ECO:0000256" key="2">
    <source>
        <dbReference type="ARBA" id="ARBA00023315"/>
    </source>
</evidence>
<dbReference type="InterPro" id="IPR016181">
    <property type="entry name" value="Acyl_CoA_acyltransferase"/>
</dbReference>
<sequence>MRKDIQIRIGTDMDLPFLSDMLYEAIYIPEGEPRPSREIVNDSNMAKYIQDWGREGDIALIATEHNKAVGAIWVRLFTDDYKTYGYVDSQTPIISMAVSSAYRGLGVGNTLLIELKKLVKEKGYHALSLSVDPNNPALRLYERHGFVKVGVDGTSWDMKVTL</sequence>
<evidence type="ECO:0000313" key="5">
    <source>
        <dbReference type="Proteomes" id="UP001290455"/>
    </source>
</evidence>
<proteinExistence type="predicted"/>
<dbReference type="PANTHER" id="PTHR42919">
    <property type="entry name" value="N-ALPHA-ACETYLTRANSFERASE"/>
    <property type="match status" value="1"/>
</dbReference>
<dbReference type="Gene3D" id="3.40.630.30">
    <property type="match status" value="1"/>
</dbReference>
<dbReference type="PROSITE" id="PS51186">
    <property type="entry name" value="GNAT"/>
    <property type="match status" value="1"/>
</dbReference>
<dbReference type="SUPFAM" id="SSF55729">
    <property type="entry name" value="Acyl-CoA N-acyltransferases (Nat)"/>
    <property type="match status" value="1"/>
</dbReference>
<keyword evidence="5" id="KW-1185">Reference proteome</keyword>
<name>A0ABU5IVU6_9BACI</name>
<dbReference type="Pfam" id="PF00583">
    <property type="entry name" value="Acetyltransf_1"/>
    <property type="match status" value="1"/>
</dbReference>
<protein>
    <submittedName>
        <fullName evidence="4">GNAT family N-acetyltransferase</fullName>
    </submittedName>
</protein>
<evidence type="ECO:0000259" key="3">
    <source>
        <dbReference type="PROSITE" id="PS51186"/>
    </source>
</evidence>
<dbReference type="RefSeq" id="WP_322445553.1">
    <property type="nucleotide sequence ID" value="NZ_JAXOFX010000003.1"/>
</dbReference>
<keyword evidence="1" id="KW-0808">Transferase</keyword>
<dbReference type="PANTHER" id="PTHR42919:SF8">
    <property type="entry name" value="N-ALPHA-ACETYLTRANSFERASE 50"/>
    <property type="match status" value="1"/>
</dbReference>
<dbReference type="Proteomes" id="UP001290455">
    <property type="component" value="Unassembled WGS sequence"/>
</dbReference>
<dbReference type="CDD" id="cd04301">
    <property type="entry name" value="NAT_SF"/>
    <property type="match status" value="1"/>
</dbReference>
<accession>A0ABU5IVU6</accession>
<reference evidence="4 5" key="1">
    <citation type="submission" date="2023-11" db="EMBL/GenBank/DDBJ databases">
        <title>Bacillus jintuensis, isolated from a mudflat on the Beibu Gulf coast.</title>
        <authorList>
            <person name="Li M."/>
        </authorList>
    </citation>
    <scope>NUCLEOTIDE SEQUENCE [LARGE SCALE GENOMIC DNA]</scope>
    <source>
        <strain evidence="4 5">31A1R</strain>
    </source>
</reference>